<organism evidence="1 2">
    <name type="scientific">Asaia krungthepensis NRIC 0535</name>
    <dbReference type="NCBI Taxonomy" id="1307925"/>
    <lineage>
        <taxon>Bacteria</taxon>
        <taxon>Pseudomonadati</taxon>
        <taxon>Pseudomonadota</taxon>
        <taxon>Alphaproteobacteria</taxon>
        <taxon>Acetobacterales</taxon>
        <taxon>Acetobacteraceae</taxon>
        <taxon>Asaia</taxon>
    </lineage>
</organism>
<keyword evidence="2" id="KW-1185">Reference proteome</keyword>
<dbReference type="Proteomes" id="UP001062776">
    <property type="component" value="Unassembled WGS sequence"/>
</dbReference>
<accession>A0ABQ0PY21</accession>
<proteinExistence type="predicted"/>
<gene>
    <name evidence="1" type="ORF">AA0535_0500</name>
</gene>
<protein>
    <recommendedName>
        <fullName evidence="3">Phosphatidate cytidylyltransferase</fullName>
    </recommendedName>
</protein>
<dbReference type="RefSeq" id="WP_264814340.1">
    <property type="nucleotide sequence ID" value="NZ_BAPV01000004.1"/>
</dbReference>
<sequence>MTEAQDRIDACLIGELTAPVDPAIHALVAHILDGRRPLAVLFYGSGLRQFDAEGLFDFYIVLRSLSDWPASTLARVANHVLPPNVFYAEHDIGGRRLRAKIAVITLSQFRAGASPRSQDTSLWARFCQPVRLVWVRDAEAADSILELVRQCVVTASGWAARLGEGSLPAAEWWQNLFARTYKAELRVERAGRGTTIMHGQETRYAALLQPAWALGGLESIETTGSVLTPRLGQGQRLRARERWDRMARRGRWRNIARLIKAAFTFKDGAAYLAWKIERHNGFRLALTPFEARHPLICLPVLLWRARRVFIGGMRG</sequence>
<evidence type="ECO:0000313" key="2">
    <source>
        <dbReference type="Proteomes" id="UP001062776"/>
    </source>
</evidence>
<name>A0ABQ0PY21_9PROT</name>
<comment type="caution">
    <text evidence="1">The sequence shown here is derived from an EMBL/GenBank/DDBJ whole genome shotgun (WGS) entry which is preliminary data.</text>
</comment>
<evidence type="ECO:0008006" key="3">
    <source>
        <dbReference type="Google" id="ProtNLM"/>
    </source>
</evidence>
<dbReference type="EMBL" id="BAPV01000004">
    <property type="protein sequence ID" value="GBQ84452.1"/>
    <property type="molecule type" value="Genomic_DNA"/>
</dbReference>
<evidence type="ECO:0000313" key="1">
    <source>
        <dbReference type="EMBL" id="GBQ84452.1"/>
    </source>
</evidence>
<reference evidence="1" key="1">
    <citation type="submission" date="2013-04" db="EMBL/GenBank/DDBJ databases">
        <title>The genome sequencing project of 58 acetic acid bacteria.</title>
        <authorList>
            <person name="Okamoto-Kainuma A."/>
            <person name="Ishikawa M."/>
            <person name="Umino S."/>
            <person name="Koizumi Y."/>
            <person name="Shiwa Y."/>
            <person name="Yoshikawa H."/>
            <person name="Matsutani M."/>
            <person name="Matsushita K."/>
        </authorList>
    </citation>
    <scope>NUCLEOTIDE SEQUENCE</scope>
    <source>
        <strain evidence="1">NRIC 0535</strain>
    </source>
</reference>